<proteinExistence type="predicted"/>
<dbReference type="Gene3D" id="3.90.1150.200">
    <property type="match status" value="1"/>
</dbReference>
<organism evidence="2 3">
    <name type="scientific">Mycobacterium cookii</name>
    <dbReference type="NCBI Taxonomy" id="1775"/>
    <lineage>
        <taxon>Bacteria</taxon>
        <taxon>Bacillati</taxon>
        <taxon>Actinomycetota</taxon>
        <taxon>Actinomycetes</taxon>
        <taxon>Mycobacteriales</taxon>
        <taxon>Mycobacteriaceae</taxon>
        <taxon>Mycobacterium</taxon>
    </lineage>
</organism>
<dbReference type="Proteomes" id="UP000465866">
    <property type="component" value="Chromosome"/>
</dbReference>
<keyword evidence="3" id="KW-1185">Reference proteome</keyword>
<dbReference type="KEGG" id="mcoo:MCOO_10680"/>
<gene>
    <name evidence="2" type="ORF">MCOO_10680</name>
</gene>
<evidence type="ECO:0000313" key="3">
    <source>
        <dbReference type="Proteomes" id="UP000465866"/>
    </source>
</evidence>
<protein>
    <recommendedName>
        <fullName evidence="1">YdhG-like domain-containing protein</fullName>
    </recommendedName>
</protein>
<dbReference type="Pfam" id="PF08818">
    <property type="entry name" value="DUF1801"/>
    <property type="match status" value="1"/>
</dbReference>
<name>A0A7I7KSZ8_9MYCO</name>
<dbReference type="InterPro" id="IPR014922">
    <property type="entry name" value="YdhG-like"/>
</dbReference>
<dbReference type="EMBL" id="AP022569">
    <property type="protein sequence ID" value="BBX45053.1"/>
    <property type="molecule type" value="Genomic_DNA"/>
</dbReference>
<feature type="domain" description="YdhG-like" evidence="1">
    <location>
        <begin position="31"/>
        <end position="126"/>
    </location>
</feature>
<evidence type="ECO:0000259" key="1">
    <source>
        <dbReference type="Pfam" id="PF08818"/>
    </source>
</evidence>
<dbReference type="SUPFAM" id="SSF159888">
    <property type="entry name" value="YdhG-like"/>
    <property type="match status" value="1"/>
</dbReference>
<accession>A0A7I7KSZ8</accession>
<reference evidence="2 3" key="1">
    <citation type="journal article" date="2019" name="Emerg. Microbes Infect.">
        <title>Comprehensive subspecies identification of 175 nontuberculous mycobacteria species based on 7547 genomic profiles.</title>
        <authorList>
            <person name="Matsumoto Y."/>
            <person name="Kinjo T."/>
            <person name="Motooka D."/>
            <person name="Nabeya D."/>
            <person name="Jung N."/>
            <person name="Uechi K."/>
            <person name="Horii T."/>
            <person name="Iida T."/>
            <person name="Fujita J."/>
            <person name="Nakamura S."/>
        </authorList>
    </citation>
    <scope>NUCLEOTIDE SEQUENCE [LARGE SCALE GENOMIC DNA]</scope>
    <source>
        <strain evidence="2 3">JCM 12404</strain>
    </source>
</reference>
<dbReference type="AlphaFoldDB" id="A0A7I7KSZ8"/>
<dbReference type="RefSeq" id="WP_163775411.1">
    <property type="nucleotide sequence ID" value="NZ_AP022569.1"/>
</dbReference>
<evidence type="ECO:0000313" key="2">
    <source>
        <dbReference type="EMBL" id="BBX45053.1"/>
    </source>
</evidence>
<sequence>MAKANAPKDGASAESPAQLIDARIKELGDWRGETLAHIRKLIKAAVPDVVEEWKWRGVPVWYHAGMICTGETYKNAVKVTFAKGAALDDPSALFNASLDGNTRRAIDFHEGDKLDDKAFTALIRAAAALNAS</sequence>